<dbReference type="AlphaFoldDB" id="A0A162MAA1"/>
<evidence type="ECO:0000256" key="2">
    <source>
        <dbReference type="ARBA" id="ARBA00022801"/>
    </source>
</evidence>
<dbReference type="STRING" id="520767.ATZ99_18370"/>
<dbReference type="GO" id="GO:0005737">
    <property type="term" value="C:cytoplasm"/>
    <property type="evidence" value="ECO:0007669"/>
    <property type="project" value="UniProtKB-SubCell"/>
</dbReference>
<dbReference type="EMBL" id="LOHZ01000040">
    <property type="protein sequence ID" value="KYO64779.1"/>
    <property type="molecule type" value="Genomic_DNA"/>
</dbReference>
<comment type="caution">
    <text evidence="4">The sequence shown here is derived from an EMBL/GenBank/DDBJ whole genome shotgun (WGS) entry which is preliminary data.</text>
</comment>
<dbReference type="InterPro" id="IPR003697">
    <property type="entry name" value="Maf-like"/>
</dbReference>
<feature type="site" description="Important for substrate specificity" evidence="3">
    <location>
        <position position="71"/>
    </location>
</feature>
<dbReference type="InterPro" id="IPR029001">
    <property type="entry name" value="ITPase-like_fam"/>
</dbReference>
<dbReference type="EC" id="3.6.1.9" evidence="3"/>
<dbReference type="HAMAP" id="MF_00528">
    <property type="entry name" value="Maf"/>
    <property type="match status" value="1"/>
</dbReference>
<comment type="subcellular location">
    <subcellularLocation>
        <location evidence="3">Cytoplasm</location>
    </subcellularLocation>
</comment>
<sequence>MDKKLVLASSSPRRIELLKQIGFDFEVIPAHIEEEKVINLNPDELVKKIAVEKVISVSRKVRNSIVIGADTLVYAENKILGKPGTEKEALDMLLLLSNKWHKVYSGIAVLDTETQKLIVDVEESSVKFKGISEKEARNYIQTGEPMDKAGAYAIQGRGAVFIERIEGCYYNIVGLPLFKLVKLLEQFNVYVF</sequence>
<gene>
    <name evidence="4" type="primary">maf</name>
    <name evidence="4" type="ORF">ATZ99_18370</name>
</gene>
<reference evidence="4 5" key="1">
    <citation type="submission" date="2015-12" db="EMBL/GenBank/DDBJ databases">
        <title>Draft genome of Thermovenabulum gondwanense isolated from a red thermophilic microbial mat colonisisng an outflow channel of a bore well.</title>
        <authorList>
            <person name="Patel B.K."/>
        </authorList>
    </citation>
    <scope>NUCLEOTIDE SEQUENCE [LARGE SCALE GENOMIC DNA]</scope>
    <source>
        <strain evidence="4 5">R270</strain>
    </source>
</reference>
<dbReference type="CDD" id="cd00555">
    <property type="entry name" value="Maf"/>
    <property type="match status" value="1"/>
</dbReference>
<accession>A0A162MAA1</accession>
<evidence type="ECO:0000256" key="1">
    <source>
        <dbReference type="ARBA" id="ARBA00001968"/>
    </source>
</evidence>
<dbReference type="RefSeq" id="WP_068748947.1">
    <property type="nucleotide sequence ID" value="NZ_LOHZ01000040.1"/>
</dbReference>
<evidence type="ECO:0000313" key="5">
    <source>
        <dbReference type="Proteomes" id="UP000075737"/>
    </source>
</evidence>
<feature type="site" description="Important for substrate specificity" evidence="3">
    <location>
        <position position="155"/>
    </location>
</feature>
<keyword evidence="2 3" id="KW-0378">Hydrolase</keyword>
<dbReference type="PANTHER" id="PTHR43213:SF5">
    <property type="entry name" value="BIFUNCTIONAL DTTP_UTP PYROPHOSPHATASE_METHYLTRANSFERASE PROTEIN-RELATED"/>
    <property type="match status" value="1"/>
</dbReference>
<evidence type="ECO:0000256" key="3">
    <source>
        <dbReference type="HAMAP-Rule" id="MF_00528"/>
    </source>
</evidence>
<feature type="site" description="Important for substrate specificity" evidence="3">
    <location>
        <position position="13"/>
    </location>
</feature>
<dbReference type="Gene3D" id="3.90.950.10">
    <property type="match status" value="1"/>
</dbReference>
<dbReference type="PIRSF" id="PIRSF006305">
    <property type="entry name" value="Maf"/>
    <property type="match status" value="1"/>
</dbReference>
<dbReference type="Pfam" id="PF02545">
    <property type="entry name" value="Maf"/>
    <property type="match status" value="1"/>
</dbReference>
<dbReference type="PATRIC" id="fig|520767.4.peg.1960"/>
<name>A0A162MAA1_9FIRM</name>
<keyword evidence="3" id="KW-0963">Cytoplasm</keyword>
<dbReference type="OrthoDB" id="9807767at2"/>
<keyword evidence="3" id="KW-0546">Nucleotide metabolism</keyword>
<dbReference type="PANTHER" id="PTHR43213">
    <property type="entry name" value="BIFUNCTIONAL DTTP/UTP PYROPHOSPHATASE/METHYLTRANSFERASE PROTEIN-RELATED"/>
    <property type="match status" value="1"/>
</dbReference>
<protein>
    <recommendedName>
        <fullName evidence="3">dTTP/UTP pyrophosphatase</fullName>
        <shortName evidence="3">dTTPase/UTPase</shortName>
        <ecNumber evidence="3">3.6.1.9</ecNumber>
    </recommendedName>
    <alternativeName>
        <fullName evidence="3">Nucleoside triphosphate pyrophosphatase</fullName>
    </alternativeName>
    <alternativeName>
        <fullName evidence="3">Nucleotide pyrophosphatase</fullName>
        <shortName evidence="3">Nucleotide PPase</shortName>
    </alternativeName>
</protein>
<comment type="cofactor">
    <cofactor evidence="1 3">
        <name>a divalent metal cation</name>
        <dbReference type="ChEBI" id="CHEBI:60240"/>
    </cofactor>
</comment>
<evidence type="ECO:0000313" key="4">
    <source>
        <dbReference type="EMBL" id="KYO64779.1"/>
    </source>
</evidence>
<dbReference type="GO" id="GO:0009117">
    <property type="term" value="P:nucleotide metabolic process"/>
    <property type="evidence" value="ECO:0007669"/>
    <property type="project" value="UniProtKB-KW"/>
</dbReference>
<feature type="active site" description="Proton acceptor" evidence="3">
    <location>
        <position position="70"/>
    </location>
</feature>
<comment type="similarity">
    <text evidence="3">Belongs to the Maf family. YhdE subfamily.</text>
</comment>
<dbReference type="GO" id="GO:0036218">
    <property type="term" value="F:dTTP diphosphatase activity"/>
    <property type="evidence" value="ECO:0007669"/>
    <property type="project" value="RHEA"/>
</dbReference>
<comment type="caution">
    <text evidence="3">Lacks conserved residue(s) required for the propagation of feature annotation.</text>
</comment>
<comment type="catalytic activity">
    <reaction evidence="3">
        <text>dTTP + H2O = dTMP + diphosphate + H(+)</text>
        <dbReference type="Rhea" id="RHEA:28534"/>
        <dbReference type="ChEBI" id="CHEBI:15377"/>
        <dbReference type="ChEBI" id="CHEBI:15378"/>
        <dbReference type="ChEBI" id="CHEBI:33019"/>
        <dbReference type="ChEBI" id="CHEBI:37568"/>
        <dbReference type="ChEBI" id="CHEBI:63528"/>
        <dbReference type="EC" id="3.6.1.9"/>
    </reaction>
</comment>
<dbReference type="SUPFAM" id="SSF52972">
    <property type="entry name" value="ITPase-like"/>
    <property type="match status" value="1"/>
</dbReference>
<dbReference type="Proteomes" id="UP000075737">
    <property type="component" value="Unassembled WGS sequence"/>
</dbReference>
<dbReference type="GO" id="GO:0036221">
    <property type="term" value="F:UTP diphosphatase activity"/>
    <property type="evidence" value="ECO:0007669"/>
    <property type="project" value="RHEA"/>
</dbReference>
<comment type="function">
    <text evidence="3">Nucleoside triphosphate pyrophosphatase that hydrolyzes dTTP and UTP. May have a dual role in cell division arrest and in preventing the incorporation of modified nucleotides into cellular nucleic acids.</text>
</comment>
<keyword evidence="5" id="KW-1185">Reference proteome</keyword>
<dbReference type="NCBIfam" id="TIGR00172">
    <property type="entry name" value="maf"/>
    <property type="match status" value="1"/>
</dbReference>
<organism evidence="4 5">
    <name type="scientific">Thermovenabulum gondwanense</name>
    <dbReference type="NCBI Taxonomy" id="520767"/>
    <lineage>
        <taxon>Bacteria</taxon>
        <taxon>Bacillati</taxon>
        <taxon>Bacillota</taxon>
        <taxon>Clostridia</taxon>
        <taxon>Thermosediminibacterales</taxon>
        <taxon>Thermosediminibacteraceae</taxon>
        <taxon>Thermovenabulum</taxon>
    </lineage>
</organism>
<comment type="catalytic activity">
    <reaction evidence="3">
        <text>UTP + H2O = UMP + diphosphate + H(+)</text>
        <dbReference type="Rhea" id="RHEA:29395"/>
        <dbReference type="ChEBI" id="CHEBI:15377"/>
        <dbReference type="ChEBI" id="CHEBI:15378"/>
        <dbReference type="ChEBI" id="CHEBI:33019"/>
        <dbReference type="ChEBI" id="CHEBI:46398"/>
        <dbReference type="ChEBI" id="CHEBI:57865"/>
        <dbReference type="EC" id="3.6.1.9"/>
    </reaction>
</comment>
<proteinExistence type="inferred from homology"/>